<dbReference type="RefSeq" id="WP_048184517.1">
    <property type="nucleotide sequence ID" value="NZ_JXOJ01000004.1"/>
</dbReference>
<name>A0A0H1QY18_9EURY</name>
<dbReference type="PATRIC" id="fig|1550566.3.peg.2016"/>
<dbReference type="EMBL" id="JXOJ01000004">
    <property type="protein sequence ID" value="KLK87795.1"/>
    <property type="molecule type" value="Genomic_DNA"/>
</dbReference>
<sequence>MNDTVVREGELQVLINSLDEIRVTYPLYEGDILVARPKGAGFSLELPASRETFRDWLAGYEPVSAELPSYADLQECMFASGIARYVNQAAFDAMLASYGQLKKAVFFGLDTNLFYHGFASNNPGIDHASYLIVDTVRDEIAYAINRKYPAKAIGEMTALAPDCREQIAQLENKRMKRSRKAAYLALKEYRTIRDRATEIAAPGPHTHLSEENDRNIVRALRKFEDERYALPVLLTADIYMADLCMAEGLEYFYFDRPYILEATACTAQAFRRLLFNIAAVFGFVQCNGITIFGEYGGKGNDLDELKVRFRDDEAYRAFMRELKICRNLTALGITR</sequence>
<evidence type="ECO:0008006" key="3">
    <source>
        <dbReference type="Google" id="ProtNLM"/>
    </source>
</evidence>
<evidence type="ECO:0000313" key="1">
    <source>
        <dbReference type="EMBL" id="KLK87795.1"/>
    </source>
</evidence>
<accession>A0A0H1QY18</accession>
<proteinExistence type="predicted"/>
<dbReference type="AlphaFoldDB" id="A0A0H1QY18"/>
<dbReference type="Proteomes" id="UP000035301">
    <property type="component" value="Unassembled WGS sequence"/>
</dbReference>
<protein>
    <recommendedName>
        <fullName evidence="3">PIN domain-containing protein</fullName>
    </recommendedName>
</protein>
<keyword evidence="2" id="KW-1185">Reference proteome</keyword>
<comment type="caution">
    <text evidence="1">The sequence shown here is derived from an EMBL/GenBank/DDBJ whole genome shotgun (WGS) entry which is preliminary data.</text>
</comment>
<reference evidence="1 2" key="1">
    <citation type="journal article" date="2015" name="Int. J. Syst. Evol. Microbiol.">
        <title>Methanoculleus sediminis sp. nov., a methanogen from sediments near a submarine mud volcano.</title>
        <authorList>
            <person name="Chen S.C."/>
            <person name="Chen M.F."/>
            <person name="Lai M.C."/>
            <person name="Weng C.Y."/>
            <person name="Wu S.Y."/>
            <person name="Lin S."/>
            <person name="Yang T.F."/>
            <person name="Chen P.C."/>
        </authorList>
    </citation>
    <scope>NUCLEOTIDE SEQUENCE [LARGE SCALE GENOMIC DNA]</scope>
    <source>
        <strain evidence="1 2">S3Fa</strain>
    </source>
</reference>
<gene>
    <name evidence="1" type="ORF">SZ63_09270</name>
</gene>
<dbReference type="OrthoDB" id="92696at2157"/>
<dbReference type="STRING" id="1550566.SZ63_09270"/>
<evidence type="ECO:0000313" key="2">
    <source>
        <dbReference type="Proteomes" id="UP000035301"/>
    </source>
</evidence>
<organism evidence="1 2">
    <name type="scientific">Methanoculleus sediminis</name>
    <dbReference type="NCBI Taxonomy" id="1550566"/>
    <lineage>
        <taxon>Archaea</taxon>
        <taxon>Methanobacteriati</taxon>
        <taxon>Methanobacteriota</taxon>
        <taxon>Stenosarchaea group</taxon>
        <taxon>Methanomicrobia</taxon>
        <taxon>Methanomicrobiales</taxon>
        <taxon>Methanomicrobiaceae</taxon>
        <taxon>Methanoculleus</taxon>
    </lineage>
</organism>